<reference evidence="1" key="1">
    <citation type="submission" date="2015-01" db="EMBL/GenBank/DDBJ databases">
        <authorList>
            <person name="Durling Mikael"/>
        </authorList>
    </citation>
    <scope>NUCLEOTIDE SEQUENCE</scope>
</reference>
<proteinExistence type="predicted"/>
<evidence type="ECO:0000313" key="1">
    <source>
        <dbReference type="EMBL" id="CEO57617.1"/>
    </source>
</evidence>
<protein>
    <submittedName>
        <fullName evidence="1">Uncharacterized protein</fullName>
    </submittedName>
</protein>
<dbReference type="EMBL" id="CDPU01000114">
    <property type="protein sequence ID" value="CEO57617.1"/>
    <property type="molecule type" value="Genomic_DNA"/>
</dbReference>
<organism evidence="1">
    <name type="scientific">Bionectria ochroleuca</name>
    <name type="common">Gliocladium roseum</name>
    <dbReference type="NCBI Taxonomy" id="29856"/>
    <lineage>
        <taxon>Eukaryota</taxon>
        <taxon>Fungi</taxon>
        <taxon>Dikarya</taxon>
        <taxon>Ascomycota</taxon>
        <taxon>Pezizomycotina</taxon>
        <taxon>Sordariomycetes</taxon>
        <taxon>Hypocreomycetidae</taxon>
        <taxon>Hypocreales</taxon>
        <taxon>Bionectriaceae</taxon>
        <taxon>Clonostachys</taxon>
    </lineage>
</organism>
<accession>A0A0B7KQ72</accession>
<sequence length="66" mass="7455">MTDNYYEAVVQNRGGFLRDHWAESVATADGNGEATGSPGPVIKRLRIVCRSWPALHYWMQLGLYND</sequence>
<dbReference type="AlphaFoldDB" id="A0A0B7KQ72"/>
<name>A0A0B7KQ72_BIOOC</name>
<gene>
    <name evidence="1" type="ORF">BN869_000013675_1</name>
</gene>